<name>A0A3B1CEV1_9ZZZZ</name>
<dbReference type="PROSITE" id="PS51257">
    <property type="entry name" value="PROKAR_LIPOPROTEIN"/>
    <property type="match status" value="1"/>
</dbReference>
<organism evidence="1">
    <name type="scientific">hydrothermal vent metagenome</name>
    <dbReference type="NCBI Taxonomy" id="652676"/>
    <lineage>
        <taxon>unclassified sequences</taxon>
        <taxon>metagenomes</taxon>
        <taxon>ecological metagenomes</taxon>
    </lineage>
</organism>
<dbReference type="AlphaFoldDB" id="A0A3B1CEV1"/>
<proteinExistence type="predicted"/>
<accession>A0A3B1CEV1</accession>
<sequence>MTRFYGIAFLLSAIILSGCATGAAGSKYYLFSDPLDKEVAAWSQSAKLYHQFDTKFIVDVIYNSEQLRQAWIKKTSELSKLSSGEIKRLTDQQNSENERYAQFFVALYTPDEEWNNMAGKKSKWSVFLESDSGPVRPESITEVDAESLPWSANLPFDPNFRTVYRINFPRDESGFGVLKLHISSLLGEVRLTWNTGQANSPK</sequence>
<dbReference type="EMBL" id="UOGB01000013">
    <property type="protein sequence ID" value="VAX15317.1"/>
    <property type="molecule type" value="Genomic_DNA"/>
</dbReference>
<gene>
    <name evidence="1" type="ORF">MNBD_NITROSPINAE03-572</name>
</gene>
<reference evidence="1" key="1">
    <citation type="submission" date="2018-06" db="EMBL/GenBank/DDBJ databases">
        <authorList>
            <person name="Zhirakovskaya E."/>
        </authorList>
    </citation>
    <scope>NUCLEOTIDE SEQUENCE</scope>
</reference>
<protein>
    <recommendedName>
        <fullName evidence="2">Lipoprotein</fullName>
    </recommendedName>
</protein>
<evidence type="ECO:0000313" key="1">
    <source>
        <dbReference type="EMBL" id="VAX15317.1"/>
    </source>
</evidence>
<evidence type="ECO:0008006" key="2">
    <source>
        <dbReference type="Google" id="ProtNLM"/>
    </source>
</evidence>